<evidence type="ECO:0000256" key="10">
    <source>
        <dbReference type="ARBA" id="ARBA00023136"/>
    </source>
</evidence>
<protein>
    <recommendedName>
        <fullName evidence="4">RING-type E3 ubiquitin transferase</fullName>
        <ecNumber evidence="4">2.3.2.27</ecNumber>
    </recommendedName>
</protein>
<keyword evidence="10 13" id="KW-0472">Membrane</keyword>
<keyword evidence="5" id="KW-0808">Transferase</keyword>
<keyword evidence="8" id="KW-0833">Ubl conjugation pathway</keyword>
<evidence type="ECO:0000256" key="4">
    <source>
        <dbReference type="ARBA" id="ARBA00012483"/>
    </source>
</evidence>
<name>A0AAW1S9G3_9CHLO</name>
<dbReference type="GO" id="GO:0006511">
    <property type="term" value="P:ubiquitin-dependent protein catabolic process"/>
    <property type="evidence" value="ECO:0007669"/>
    <property type="project" value="InterPro"/>
</dbReference>
<dbReference type="GO" id="GO:0008270">
    <property type="term" value="F:zinc ion binding"/>
    <property type="evidence" value="ECO:0007669"/>
    <property type="project" value="UniProtKB-KW"/>
</dbReference>
<dbReference type="InterPro" id="IPR045103">
    <property type="entry name" value="RNF5/RNF185-like"/>
</dbReference>
<evidence type="ECO:0000256" key="13">
    <source>
        <dbReference type="SAM" id="Phobius"/>
    </source>
</evidence>
<proteinExistence type="predicted"/>
<sequence>MAAITETSTAEPIQSAFECNICYEVSRDPVVTFCGHLFCWPCLYRWLQVSSRCKSCPVCKAGVDHDKVIPIYGRGGDNQDPRKKAVKDDWNHTSETVPRRPAGRRPALIQRPSFGSPGNLYMQQGLGYLFGMQQMSGGGFTEPMTDEQQHQAVLSRLLLMLGSLVIMCLLLF</sequence>
<evidence type="ECO:0000256" key="6">
    <source>
        <dbReference type="ARBA" id="ARBA00022723"/>
    </source>
</evidence>
<comment type="catalytic activity">
    <reaction evidence="1">
        <text>S-ubiquitinyl-[E2 ubiquitin-conjugating enzyme]-L-cysteine + [acceptor protein]-L-lysine = [E2 ubiquitin-conjugating enzyme]-L-cysteine + N(6)-ubiquitinyl-[acceptor protein]-L-lysine.</text>
        <dbReference type="EC" id="2.3.2.27"/>
    </reaction>
</comment>
<reference evidence="15 16" key="1">
    <citation type="journal article" date="2024" name="Nat. Commun.">
        <title>Phylogenomics reveals the evolutionary origins of lichenization in chlorophyte algae.</title>
        <authorList>
            <person name="Puginier C."/>
            <person name="Libourel C."/>
            <person name="Otte J."/>
            <person name="Skaloud P."/>
            <person name="Haon M."/>
            <person name="Grisel S."/>
            <person name="Petersen M."/>
            <person name="Berrin J.G."/>
            <person name="Delaux P.M."/>
            <person name="Dal Grande F."/>
            <person name="Keller J."/>
        </authorList>
    </citation>
    <scope>NUCLEOTIDE SEQUENCE [LARGE SCALE GENOMIC DNA]</scope>
    <source>
        <strain evidence="15 16">SAG 2145</strain>
    </source>
</reference>
<evidence type="ECO:0000256" key="2">
    <source>
        <dbReference type="ARBA" id="ARBA00004308"/>
    </source>
</evidence>
<keyword evidence="9" id="KW-0862">Zinc</keyword>
<dbReference type="Pfam" id="PF13445">
    <property type="entry name" value="zf-RING_UBOX"/>
    <property type="match status" value="1"/>
</dbReference>
<keyword evidence="16" id="KW-1185">Reference proteome</keyword>
<keyword evidence="13" id="KW-1133">Transmembrane helix</keyword>
<feature type="domain" description="RING-type" evidence="14">
    <location>
        <begin position="19"/>
        <end position="60"/>
    </location>
</feature>
<dbReference type="EMBL" id="JALJOS010000002">
    <property type="protein sequence ID" value="KAK9842903.1"/>
    <property type="molecule type" value="Genomic_DNA"/>
</dbReference>
<keyword evidence="7 11" id="KW-0863">Zinc-finger</keyword>
<dbReference type="AlphaFoldDB" id="A0AAW1S9G3"/>
<dbReference type="PROSITE" id="PS50089">
    <property type="entry name" value="ZF_RING_2"/>
    <property type="match status" value="1"/>
</dbReference>
<comment type="pathway">
    <text evidence="3">Protein modification; protein ubiquitination.</text>
</comment>
<dbReference type="SMART" id="SM00184">
    <property type="entry name" value="RING"/>
    <property type="match status" value="1"/>
</dbReference>
<dbReference type="Proteomes" id="UP001438707">
    <property type="component" value="Unassembled WGS sequence"/>
</dbReference>
<keyword evidence="13" id="KW-0812">Transmembrane</keyword>
<evidence type="ECO:0000256" key="8">
    <source>
        <dbReference type="ARBA" id="ARBA00022786"/>
    </source>
</evidence>
<evidence type="ECO:0000256" key="9">
    <source>
        <dbReference type="ARBA" id="ARBA00022833"/>
    </source>
</evidence>
<feature type="region of interest" description="Disordered" evidence="12">
    <location>
        <begin position="72"/>
        <end position="103"/>
    </location>
</feature>
<evidence type="ECO:0000256" key="1">
    <source>
        <dbReference type="ARBA" id="ARBA00000900"/>
    </source>
</evidence>
<organism evidence="15 16">
    <name type="scientific">Apatococcus lobatus</name>
    <dbReference type="NCBI Taxonomy" id="904363"/>
    <lineage>
        <taxon>Eukaryota</taxon>
        <taxon>Viridiplantae</taxon>
        <taxon>Chlorophyta</taxon>
        <taxon>core chlorophytes</taxon>
        <taxon>Trebouxiophyceae</taxon>
        <taxon>Chlorellales</taxon>
        <taxon>Chlorellaceae</taxon>
        <taxon>Apatococcus</taxon>
    </lineage>
</organism>
<comment type="caution">
    <text evidence="15">The sequence shown here is derived from an EMBL/GenBank/DDBJ whole genome shotgun (WGS) entry which is preliminary data.</text>
</comment>
<evidence type="ECO:0000256" key="11">
    <source>
        <dbReference type="PROSITE-ProRule" id="PRU00175"/>
    </source>
</evidence>
<evidence type="ECO:0000256" key="7">
    <source>
        <dbReference type="ARBA" id="ARBA00022771"/>
    </source>
</evidence>
<dbReference type="GO" id="GO:0061630">
    <property type="term" value="F:ubiquitin protein ligase activity"/>
    <property type="evidence" value="ECO:0007669"/>
    <property type="project" value="UniProtKB-EC"/>
</dbReference>
<dbReference type="Gene3D" id="3.30.40.10">
    <property type="entry name" value="Zinc/RING finger domain, C3HC4 (zinc finger)"/>
    <property type="match status" value="1"/>
</dbReference>
<dbReference type="PROSITE" id="PS00518">
    <property type="entry name" value="ZF_RING_1"/>
    <property type="match status" value="1"/>
</dbReference>
<accession>A0AAW1S9G3</accession>
<gene>
    <name evidence="15" type="ORF">WJX74_004168</name>
</gene>
<dbReference type="PANTHER" id="PTHR12313">
    <property type="entry name" value="E3 UBIQUITIN-PROTEIN LIGASE RNF5-RELATED"/>
    <property type="match status" value="1"/>
</dbReference>
<evidence type="ECO:0000259" key="14">
    <source>
        <dbReference type="PROSITE" id="PS50089"/>
    </source>
</evidence>
<feature type="transmembrane region" description="Helical" evidence="13">
    <location>
        <begin position="153"/>
        <end position="171"/>
    </location>
</feature>
<dbReference type="InterPro" id="IPR001841">
    <property type="entry name" value="Znf_RING"/>
</dbReference>
<dbReference type="InterPro" id="IPR027370">
    <property type="entry name" value="Znf-RING_euk"/>
</dbReference>
<dbReference type="InterPro" id="IPR017907">
    <property type="entry name" value="Znf_RING_CS"/>
</dbReference>
<evidence type="ECO:0000313" key="16">
    <source>
        <dbReference type="Proteomes" id="UP001438707"/>
    </source>
</evidence>
<feature type="compositionally biased region" description="Basic and acidic residues" evidence="12">
    <location>
        <begin position="77"/>
        <end position="92"/>
    </location>
</feature>
<dbReference type="InterPro" id="IPR013083">
    <property type="entry name" value="Znf_RING/FYVE/PHD"/>
</dbReference>
<evidence type="ECO:0000256" key="3">
    <source>
        <dbReference type="ARBA" id="ARBA00004906"/>
    </source>
</evidence>
<dbReference type="EC" id="2.3.2.27" evidence="4"/>
<dbReference type="GO" id="GO:0005783">
    <property type="term" value="C:endoplasmic reticulum"/>
    <property type="evidence" value="ECO:0007669"/>
    <property type="project" value="InterPro"/>
</dbReference>
<evidence type="ECO:0000256" key="5">
    <source>
        <dbReference type="ARBA" id="ARBA00022679"/>
    </source>
</evidence>
<evidence type="ECO:0000313" key="15">
    <source>
        <dbReference type="EMBL" id="KAK9842903.1"/>
    </source>
</evidence>
<dbReference type="SUPFAM" id="SSF57850">
    <property type="entry name" value="RING/U-box"/>
    <property type="match status" value="1"/>
</dbReference>
<comment type="subcellular location">
    <subcellularLocation>
        <location evidence="2">Endomembrane system</location>
    </subcellularLocation>
</comment>
<evidence type="ECO:0000256" key="12">
    <source>
        <dbReference type="SAM" id="MobiDB-lite"/>
    </source>
</evidence>
<keyword evidence="6" id="KW-0479">Metal-binding</keyword>